<proteinExistence type="predicted"/>
<protein>
    <submittedName>
        <fullName evidence="1">Uncharacterized protein</fullName>
    </submittedName>
</protein>
<organism evidence="1 2">
    <name type="scientific">Pedobacter caeni</name>
    <dbReference type="NCBI Taxonomy" id="288992"/>
    <lineage>
        <taxon>Bacteria</taxon>
        <taxon>Pseudomonadati</taxon>
        <taxon>Bacteroidota</taxon>
        <taxon>Sphingobacteriia</taxon>
        <taxon>Sphingobacteriales</taxon>
        <taxon>Sphingobacteriaceae</taxon>
        <taxon>Pedobacter</taxon>
    </lineage>
</organism>
<dbReference type="STRING" id="288992.SAMN04488522_102554"/>
<keyword evidence="2" id="KW-1185">Reference proteome</keyword>
<gene>
    <name evidence="1" type="ORF">SAMN04488522_102554</name>
</gene>
<evidence type="ECO:0000313" key="2">
    <source>
        <dbReference type="Proteomes" id="UP000184287"/>
    </source>
</evidence>
<dbReference type="AlphaFoldDB" id="A0A1M5A1X7"/>
<dbReference type="Proteomes" id="UP000184287">
    <property type="component" value="Unassembled WGS sequence"/>
</dbReference>
<dbReference type="EMBL" id="FQUQ01000002">
    <property type="protein sequence ID" value="SHF24329.1"/>
    <property type="molecule type" value="Genomic_DNA"/>
</dbReference>
<evidence type="ECO:0000313" key="1">
    <source>
        <dbReference type="EMBL" id="SHF24329.1"/>
    </source>
</evidence>
<accession>A0A1M5A1X7</accession>
<sequence length="270" mass="31316">MYLIIIAVILLIALVPLLVNRIYSARLDKSYRDLTDFSKADGYTLKKVSIKGKLQFQHTDSSADYVSFIYMDTVNLNFKVITKIYTGVGDHYETAYVTFDQTGKIIETDRYIPFETETTYQFDRETLDAEGKVIRRVKDVETDSINNVKNCVLLNGLLPPWPKWKEKSSPVYIRHFAKKELNWSELNPFQLAGINGSGNVSVWSGFAYCDLQFMGKTVKLKIPFGYDSLFFNTNDYYADLQYYTLPEEFMKKLPVRFIQLKNDIYVLSSF</sequence>
<reference evidence="2" key="1">
    <citation type="submission" date="2016-11" db="EMBL/GenBank/DDBJ databases">
        <authorList>
            <person name="Varghese N."/>
            <person name="Submissions S."/>
        </authorList>
    </citation>
    <scope>NUCLEOTIDE SEQUENCE [LARGE SCALE GENOMIC DNA]</scope>
    <source>
        <strain evidence="2">DSM 16990</strain>
    </source>
</reference>
<name>A0A1M5A1X7_9SPHI</name>